<dbReference type="Proteomes" id="UP000503264">
    <property type="component" value="Chromosome"/>
</dbReference>
<gene>
    <name evidence="1" type="ORF">CMUC_1370</name>
</gene>
<protein>
    <submittedName>
        <fullName evidence="1">Uncharacterized protein</fullName>
    </submittedName>
</protein>
<dbReference type="Pfam" id="PF03692">
    <property type="entry name" value="CxxCxxCC"/>
    <property type="match status" value="1"/>
</dbReference>
<organism evidence="1 2">
    <name type="scientific">Campylobacter mucosalis CCUG 21559</name>
    <dbReference type="NCBI Taxonomy" id="1032067"/>
    <lineage>
        <taxon>Bacteria</taxon>
        <taxon>Pseudomonadati</taxon>
        <taxon>Campylobacterota</taxon>
        <taxon>Epsilonproteobacteria</taxon>
        <taxon>Campylobacterales</taxon>
        <taxon>Campylobacteraceae</taxon>
        <taxon>Campylobacter</taxon>
    </lineage>
</organism>
<dbReference type="InterPro" id="IPR005358">
    <property type="entry name" value="Puta_zinc/iron-chelating_dom"/>
</dbReference>
<dbReference type="PANTHER" id="PTHR35866">
    <property type="entry name" value="PUTATIVE-RELATED"/>
    <property type="match status" value="1"/>
</dbReference>
<dbReference type="AlphaFoldDB" id="A0A6G5QHN6"/>
<dbReference type="EMBL" id="CP012542">
    <property type="protein sequence ID" value="QCD45134.1"/>
    <property type="molecule type" value="Genomic_DNA"/>
</dbReference>
<keyword evidence="2" id="KW-1185">Reference proteome</keyword>
<reference evidence="1 2" key="1">
    <citation type="submission" date="2016-07" db="EMBL/GenBank/DDBJ databases">
        <title>Comparative genomics of the Campylobacter concisus group.</title>
        <authorList>
            <person name="Miller W.G."/>
            <person name="Yee E."/>
            <person name="Chapman M.H."/>
            <person name="Huynh S."/>
            <person name="Bono J.L."/>
            <person name="On S.L.W."/>
            <person name="StLeger J."/>
            <person name="Foster G."/>
            <person name="Parker C.T."/>
        </authorList>
    </citation>
    <scope>NUCLEOTIDE SEQUENCE [LARGE SCALE GENOMIC DNA]</scope>
    <source>
        <strain evidence="1 2">CCUG 21559</strain>
    </source>
</reference>
<name>A0A6G5QHN6_9BACT</name>
<accession>A0A6G5QHN6</accession>
<sequence>MLKQDGFEWVFDPSFCDECGGKCCTGESGIIWINDSEIKALCEYLEFDEQEFKDKFLFTYKGKFSIKETPYKDGFACVFFDKEAKNCSIYEFRPAQCRSFPFWEHFKTNLQELKEECIGVKFL</sequence>
<dbReference type="RefSeq" id="WP_169752265.1">
    <property type="nucleotide sequence ID" value="NZ_CP012542.1"/>
</dbReference>
<evidence type="ECO:0000313" key="1">
    <source>
        <dbReference type="EMBL" id="QCD45134.1"/>
    </source>
</evidence>
<dbReference type="PANTHER" id="PTHR35866:SF1">
    <property type="entry name" value="YKGJ FAMILY CYSTEINE CLUSTER PROTEIN"/>
    <property type="match status" value="1"/>
</dbReference>
<evidence type="ECO:0000313" key="2">
    <source>
        <dbReference type="Proteomes" id="UP000503264"/>
    </source>
</evidence>
<proteinExistence type="predicted"/>